<accession>A0A026VZF0</accession>
<evidence type="ECO:0000313" key="2">
    <source>
        <dbReference type="Proteomes" id="UP000053097"/>
    </source>
</evidence>
<protein>
    <submittedName>
        <fullName evidence="1">Uncharacterized protein</fullName>
    </submittedName>
</protein>
<dbReference type="EMBL" id="KK107570">
    <property type="protein sequence ID" value="EZA48861.1"/>
    <property type="molecule type" value="Genomic_DNA"/>
</dbReference>
<organism evidence="1 2">
    <name type="scientific">Ooceraea biroi</name>
    <name type="common">Clonal raider ant</name>
    <name type="synonym">Cerapachys biroi</name>
    <dbReference type="NCBI Taxonomy" id="2015173"/>
    <lineage>
        <taxon>Eukaryota</taxon>
        <taxon>Metazoa</taxon>
        <taxon>Ecdysozoa</taxon>
        <taxon>Arthropoda</taxon>
        <taxon>Hexapoda</taxon>
        <taxon>Insecta</taxon>
        <taxon>Pterygota</taxon>
        <taxon>Neoptera</taxon>
        <taxon>Endopterygota</taxon>
        <taxon>Hymenoptera</taxon>
        <taxon>Apocrita</taxon>
        <taxon>Aculeata</taxon>
        <taxon>Formicoidea</taxon>
        <taxon>Formicidae</taxon>
        <taxon>Dorylinae</taxon>
        <taxon>Ooceraea</taxon>
    </lineage>
</organism>
<dbReference type="Proteomes" id="UP000053097">
    <property type="component" value="Unassembled WGS sequence"/>
</dbReference>
<gene>
    <name evidence="1" type="ORF">X777_12777</name>
</gene>
<sequence length="49" mass="5613">MQTDESCFGQRLTGGDGFVFERGGTDRNRALPNRATWKRVHTHFDDSEI</sequence>
<reference evidence="1 2" key="1">
    <citation type="journal article" date="2014" name="Curr. Biol.">
        <title>The genome of the clonal raider ant Cerapachys biroi.</title>
        <authorList>
            <person name="Oxley P.R."/>
            <person name="Ji L."/>
            <person name="Fetter-Pruneda I."/>
            <person name="McKenzie S.K."/>
            <person name="Li C."/>
            <person name="Hu H."/>
            <person name="Zhang G."/>
            <person name="Kronauer D.J."/>
        </authorList>
    </citation>
    <scope>NUCLEOTIDE SEQUENCE [LARGE SCALE GENOMIC DNA]</scope>
</reference>
<name>A0A026VZF0_OOCBI</name>
<keyword evidence="2" id="KW-1185">Reference proteome</keyword>
<evidence type="ECO:0000313" key="1">
    <source>
        <dbReference type="EMBL" id="EZA48861.1"/>
    </source>
</evidence>
<proteinExistence type="predicted"/>
<dbReference type="AlphaFoldDB" id="A0A026VZF0"/>